<keyword evidence="6" id="KW-1185">Reference proteome</keyword>
<evidence type="ECO:0000256" key="2">
    <source>
        <dbReference type="ARBA" id="ARBA00023125"/>
    </source>
</evidence>
<dbReference type="CDD" id="cd00090">
    <property type="entry name" value="HTH_ARSR"/>
    <property type="match status" value="1"/>
</dbReference>
<dbReference type="PANTHER" id="PTHR33204:SF18">
    <property type="entry name" value="TRANSCRIPTIONAL REGULATORY PROTEIN"/>
    <property type="match status" value="1"/>
</dbReference>
<reference evidence="5" key="1">
    <citation type="submission" date="2020-12" db="EMBL/GenBank/DDBJ databases">
        <title>Antrihabitans popcorni sp. nov. and Antrihabitans auranticaus sp. nov., isolated from a larva cave.</title>
        <authorList>
            <person name="Lee S.D."/>
            <person name="Kim I.S."/>
        </authorList>
    </citation>
    <scope>NUCLEOTIDE SEQUENCE</scope>
    <source>
        <strain evidence="5">YC3-6</strain>
    </source>
</reference>
<dbReference type="InterPro" id="IPR011991">
    <property type="entry name" value="ArsR-like_HTH"/>
</dbReference>
<gene>
    <name evidence="5" type="ORF">JGU71_18415</name>
</gene>
<evidence type="ECO:0000256" key="1">
    <source>
        <dbReference type="ARBA" id="ARBA00023015"/>
    </source>
</evidence>
<proteinExistence type="predicted"/>
<dbReference type="GO" id="GO:0003677">
    <property type="term" value="F:DNA binding"/>
    <property type="evidence" value="ECO:0007669"/>
    <property type="project" value="UniProtKB-KW"/>
</dbReference>
<sequence length="217" mass="23288">MGRNYGQYCGLARALDVIGDRWNLLIVRQLLVSPARYRQLVEGLPGIATNLLANRLRDLETAGVVERRLTDDDGHVVYALTQWGTELRAPIEGLIRWSTPMMVRGPAGDRFRSEWLLVALPALIAGRVPVQWPATIGISVGGAVIQVHAMHSGIAVRPHDGRELDAVISADAHVVLGLAVGMLTLDQVRGMVVIDGDEAAVRAVLGGVESAAGVSHM</sequence>
<dbReference type="AlphaFoldDB" id="A0A934U4X5"/>
<comment type="caution">
    <text evidence="5">The sequence shown here is derived from an EMBL/GenBank/DDBJ whole genome shotgun (WGS) entry which is preliminary data.</text>
</comment>
<dbReference type="Gene3D" id="1.10.10.10">
    <property type="entry name" value="Winged helix-like DNA-binding domain superfamily/Winged helix DNA-binding domain"/>
    <property type="match status" value="1"/>
</dbReference>
<evidence type="ECO:0000259" key="4">
    <source>
        <dbReference type="PROSITE" id="PS51118"/>
    </source>
</evidence>
<keyword evidence="3" id="KW-0804">Transcription</keyword>
<dbReference type="Proteomes" id="UP000655868">
    <property type="component" value="Unassembled WGS sequence"/>
</dbReference>
<name>A0A934U4X5_9NOCA</name>
<dbReference type="RefSeq" id="WP_199705712.1">
    <property type="nucleotide sequence ID" value="NZ_JAEMNV010000005.1"/>
</dbReference>
<accession>A0A934U4X5</accession>
<protein>
    <submittedName>
        <fullName evidence="5">Helix-turn-helix transcriptional regulator</fullName>
    </submittedName>
</protein>
<keyword evidence="2" id="KW-0238">DNA-binding</keyword>
<dbReference type="SUPFAM" id="SSF46785">
    <property type="entry name" value="Winged helix' DNA-binding domain"/>
    <property type="match status" value="1"/>
</dbReference>
<dbReference type="Pfam" id="PF01638">
    <property type="entry name" value="HxlR"/>
    <property type="match status" value="1"/>
</dbReference>
<dbReference type="PANTHER" id="PTHR33204">
    <property type="entry name" value="TRANSCRIPTIONAL REGULATOR, MARR FAMILY"/>
    <property type="match status" value="1"/>
</dbReference>
<keyword evidence="1" id="KW-0805">Transcription regulation</keyword>
<evidence type="ECO:0000313" key="6">
    <source>
        <dbReference type="Proteomes" id="UP000655868"/>
    </source>
</evidence>
<dbReference type="InterPro" id="IPR036388">
    <property type="entry name" value="WH-like_DNA-bd_sf"/>
</dbReference>
<dbReference type="InterPro" id="IPR002577">
    <property type="entry name" value="HTH_HxlR"/>
</dbReference>
<evidence type="ECO:0000256" key="3">
    <source>
        <dbReference type="ARBA" id="ARBA00023163"/>
    </source>
</evidence>
<feature type="domain" description="HTH hxlR-type" evidence="4">
    <location>
        <begin position="9"/>
        <end position="106"/>
    </location>
</feature>
<dbReference type="EMBL" id="JAEMNV010000005">
    <property type="protein sequence ID" value="MBJ8340861.1"/>
    <property type="molecule type" value="Genomic_DNA"/>
</dbReference>
<organism evidence="5 6">
    <name type="scientific">Antrihabitans stalagmiti</name>
    <dbReference type="NCBI Taxonomy" id="2799499"/>
    <lineage>
        <taxon>Bacteria</taxon>
        <taxon>Bacillati</taxon>
        <taxon>Actinomycetota</taxon>
        <taxon>Actinomycetes</taxon>
        <taxon>Mycobacteriales</taxon>
        <taxon>Nocardiaceae</taxon>
        <taxon>Antrihabitans</taxon>
    </lineage>
</organism>
<dbReference type="InterPro" id="IPR036390">
    <property type="entry name" value="WH_DNA-bd_sf"/>
</dbReference>
<evidence type="ECO:0000313" key="5">
    <source>
        <dbReference type="EMBL" id="MBJ8340861.1"/>
    </source>
</evidence>
<dbReference type="PROSITE" id="PS51118">
    <property type="entry name" value="HTH_HXLR"/>
    <property type="match status" value="1"/>
</dbReference>